<reference evidence="2" key="1">
    <citation type="submission" date="2019-11" db="EMBL/GenBank/DDBJ databases">
        <authorList>
            <person name="Feng L."/>
        </authorList>
    </citation>
    <scope>NUCLEOTIDE SEQUENCE</scope>
    <source>
        <strain evidence="2">PclaraLFYP37</strain>
    </source>
</reference>
<accession>A0A6N3CDI9</accession>
<proteinExistence type="predicted"/>
<dbReference type="EMBL" id="CACRUT010000014">
    <property type="protein sequence ID" value="VYU15086.1"/>
    <property type="molecule type" value="Genomic_DNA"/>
</dbReference>
<gene>
    <name evidence="2" type="ORF">PCLFYP37_02044</name>
</gene>
<evidence type="ECO:0000256" key="1">
    <source>
        <dbReference type="SAM" id="SignalP"/>
    </source>
</evidence>
<dbReference type="AlphaFoldDB" id="A0A6N3CDI9"/>
<keyword evidence="1" id="KW-0732">Signal</keyword>
<sequence>MKTVKLLLTWLALYAAQATAQTAALEVWMDKNVTVTADGKTVTYLTVSEKDPNVNYIAYNMTITLPKGFKVNQVKQGREYVNDITLSERATNTHQIDCNMPEEGMLKVICTSTSNYEMYPDDAEGNIIYPIFTVGLVADPSTINGTYDVEMTGVRFVRYLEDGNTLAAVDLDHIEYSEFTVTAGTDFPGIDYNLPSEGCGTMILPFDAPIPDGMTVYACNGISGNNSLMLEKAPSIEANTPYVVTGPEGIYHFTGKYRALKNSYSTPYMTGVFEQMKVPEGNYVMQNHKDTYGVGFYRVGAVETIINPYRCYVNALSNEVNAFRLVFDGADGIYSSKEENDELVNVYGTGGQMIRQRIKRSRALEGLAPGIYIIKDKKYIIK</sequence>
<dbReference type="RefSeq" id="WP_412442925.1">
    <property type="nucleotide sequence ID" value="NZ_CACRUT010000014.1"/>
</dbReference>
<protein>
    <recommendedName>
        <fullName evidence="3">Lipocalin-like domain-containing protein</fullName>
    </recommendedName>
</protein>
<evidence type="ECO:0000313" key="2">
    <source>
        <dbReference type="EMBL" id="VYU15086.1"/>
    </source>
</evidence>
<feature type="signal peptide" evidence="1">
    <location>
        <begin position="1"/>
        <end position="20"/>
    </location>
</feature>
<name>A0A6N3CDI9_9BACT</name>
<feature type="chain" id="PRO_5026885225" description="Lipocalin-like domain-containing protein" evidence="1">
    <location>
        <begin position="21"/>
        <end position="382"/>
    </location>
</feature>
<organism evidence="2">
    <name type="scientific">Paraprevotella clara</name>
    <dbReference type="NCBI Taxonomy" id="454154"/>
    <lineage>
        <taxon>Bacteria</taxon>
        <taxon>Pseudomonadati</taxon>
        <taxon>Bacteroidota</taxon>
        <taxon>Bacteroidia</taxon>
        <taxon>Bacteroidales</taxon>
        <taxon>Prevotellaceae</taxon>
        <taxon>Paraprevotella</taxon>
    </lineage>
</organism>
<evidence type="ECO:0008006" key="3">
    <source>
        <dbReference type="Google" id="ProtNLM"/>
    </source>
</evidence>